<dbReference type="PANTHER" id="PTHR35801">
    <property type="entry name" value="PHOSPHOSERINE PHOSPHATASE RSBX"/>
    <property type="match status" value="1"/>
</dbReference>
<sequence length="197" mass="22167">MERHIDEHLECYTMNRIKVGNDISGDVAHTHFTDEFAILVIADGLGNGPEANESARVVKETVAKYPDESLEFWFTESNRQMIAKRGAAVGIVRIDFQAKQLTYCGVGNIRMYMLHNHDQMIYPLPVMGYLSGRKIKMNCQTYTYESGDTFYMHSDGILAKSPKACLQQSPTAYDLAKKIESKIDSADDATFIAVQLL</sequence>
<dbReference type="SUPFAM" id="SSF81606">
    <property type="entry name" value="PP2C-like"/>
    <property type="match status" value="1"/>
</dbReference>
<dbReference type="SMART" id="SM00331">
    <property type="entry name" value="PP2C_SIG"/>
    <property type="match status" value="1"/>
</dbReference>
<name>A0ABW3GXQ6_9BACL</name>
<proteinExistence type="predicted"/>
<feature type="domain" description="PPM-type phosphatase" evidence="1">
    <location>
        <begin position="6"/>
        <end position="196"/>
    </location>
</feature>
<dbReference type="EMBL" id="JBHTJF010000034">
    <property type="protein sequence ID" value="MFD0943948.1"/>
    <property type="molecule type" value="Genomic_DNA"/>
</dbReference>
<comment type="caution">
    <text evidence="2">The sequence shown here is derived from an EMBL/GenBank/DDBJ whole genome shotgun (WGS) entry which is preliminary data.</text>
</comment>
<organism evidence="2 3">
    <name type="scientific">Savagea faecisuis</name>
    <dbReference type="NCBI Taxonomy" id="1274803"/>
    <lineage>
        <taxon>Bacteria</taxon>
        <taxon>Bacillati</taxon>
        <taxon>Bacillota</taxon>
        <taxon>Bacilli</taxon>
        <taxon>Bacillales</taxon>
        <taxon>Caryophanaceae</taxon>
        <taxon>Savagea</taxon>
    </lineage>
</organism>
<dbReference type="PANTHER" id="PTHR35801:SF1">
    <property type="entry name" value="PHOSPHOSERINE PHOSPHATASE RSBX"/>
    <property type="match status" value="1"/>
</dbReference>
<dbReference type="Pfam" id="PF07228">
    <property type="entry name" value="SpoIIE"/>
    <property type="match status" value="1"/>
</dbReference>
<evidence type="ECO:0000313" key="3">
    <source>
        <dbReference type="Proteomes" id="UP001596976"/>
    </source>
</evidence>
<protein>
    <submittedName>
        <fullName evidence="2">SpoIIE family protein phosphatase</fullName>
    </submittedName>
</protein>
<evidence type="ECO:0000313" key="2">
    <source>
        <dbReference type="EMBL" id="MFD0943948.1"/>
    </source>
</evidence>
<accession>A0ABW3GXQ6</accession>
<keyword evidence="3" id="KW-1185">Reference proteome</keyword>
<dbReference type="Proteomes" id="UP001596976">
    <property type="component" value="Unassembled WGS sequence"/>
</dbReference>
<dbReference type="RefSeq" id="WP_381012633.1">
    <property type="nucleotide sequence ID" value="NZ_JBHTJF010000034.1"/>
</dbReference>
<dbReference type="InterPro" id="IPR039248">
    <property type="entry name" value="Ptase_RsbX"/>
</dbReference>
<dbReference type="InterPro" id="IPR001932">
    <property type="entry name" value="PPM-type_phosphatase-like_dom"/>
</dbReference>
<evidence type="ECO:0000259" key="1">
    <source>
        <dbReference type="SMART" id="SM00331"/>
    </source>
</evidence>
<gene>
    <name evidence="2" type="ORF">ACFQ0V_09360</name>
</gene>
<dbReference type="Gene3D" id="3.60.40.10">
    <property type="entry name" value="PPM-type phosphatase domain"/>
    <property type="match status" value="1"/>
</dbReference>
<reference evidence="3" key="1">
    <citation type="journal article" date="2019" name="Int. J. Syst. Evol. Microbiol.">
        <title>The Global Catalogue of Microorganisms (GCM) 10K type strain sequencing project: providing services to taxonomists for standard genome sequencing and annotation.</title>
        <authorList>
            <consortium name="The Broad Institute Genomics Platform"/>
            <consortium name="The Broad Institute Genome Sequencing Center for Infectious Disease"/>
            <person name="Wu L."/>
            <person name="Ma J."/>
        </authorList>
    </citation>
    <scope>NUCLEOTIDE SEQUENCE [LARGE SCALE GENOMIC DNA]</scope>
    <source>
        <strain evidence="3">CCUG 63563</strain>
    </source>
</reference>
<dbReference type="InterPro" id="IPR036457">
    <property type="entry name" value="PPM-type-like_dom_sf"/>
</dbReference>